<organism evidence="8 9">
    <name type="scientific">Colletotrichum shisoi</name>
    <dbReference type="NCBI Taxonomy" id="2078593"/>
    <lineage>
        <taxon>Eukaryota</taxon>
        <taxon>Fungi</taxon>
        <taxon>Dikarya</taxon>
        <taxon>Ascomycota</taxon>
        <taxon>Pezizomycotina</taxon>
        <taxon>Sordariomycetes</taxon>
        <taxon>Hypocreomycetidae</taxon>
        <taxon>Glomerellales</taxon>
        <taxon>Glomerellaceae</taxon>
        <taxon>Colletotrichum</taxon>
        <taxon>Colletotrichum destructivum species complex</taxon>
    </lineage>
</organism>
<feature type="chain" id="PRO_5025097755" description="1,3-beta-glucanosyltransferase" evidence="5">
    <location>
        <begin position="18"/>
        <end position="436"/>
    </location>
</feature>
<evidence type="ECO:0000256" key="6">
    <source>
        <dbReference type="SAM" id="MobiDB-lite"/>
    </source>
</evidence>
<evidence type="ECO:0000256" key="1">
    <source>
        <dbReference type="ARBA" id="ARBA00004609"/>
    </source>
</evidence>
<evidence type="ECO:0000313" key="9">
    <source>
        <dbReference type="Proteomes" id="UP000326340"/>
    </source>
</evidence>
<dbReference type="AlphaFoldDB" id="A0A5Q4C1P9"/>
<keyword evidence="5" id="KW-0336">GPI-anchor</keyword>
<accession>A0A5Q4C1P9</accession>
<dbReference type="GO" id="GO:0098552">
    <property type="term" value="C:side of membrane"/>
    <property type="evidence" value="ECO:0007669"/>
    <property type="project" value="UniProtKB-KW"/>
</dbReference>
<gene>
    <name evidence="8" type="primary">Gel3</name>
    <name evidence="8" type="ORF">CSHISOI_02224</name>
</gene>
<feature type="region of interest" description="Disordered" evidence="6">
    <location>
        <begin position="377"/>
        <end position="415"/>
    </location>
</feature>
<dbReference type="Proteomes" id="UP000326340">
    <property type="component" value="Unassembled WGS sequence"/>
</dbReference>
<keyword evidence="5 8" id="KW-0808">Transferase</keyword>
<comment type="caution">
    <text evidence="8">The sequence shown here is derived from an EMBL/GenBank/DDBJ whole genome shotgun (WGS) entry which is preliminary data.</text>
</comment>
<comment type="subcellular location">
    <subcellularLocation>
        <location evidence="1 5">Cell membrane</location>
        <topology evidence="1 5">Lipid-anchor</topology>
        <topology evidence="1 5">GPI-anchor</topology>
    </subcellularLocation>
</comment>
<comment type="similarity">
    <text evidence="2 5">Belongs to the glycosyl hydrolase 72 family.</text>
</comment>
<dbReference type="GO" id="GO:0071970">
    <property type="term" value="P:fungal-type cell wall (1-&gt;3)-beta-D-glucan biosynthetic process"/>
    <property type="evidence" value="ECO:0007669"/>
    <property type="project" value="TreeGrafter"/>
</dbReference>
<dbReference type="Pfam" id="PF03198">
    <property type="entry name" value="Glyco_hydro_72"/>
    <property type="match status" value="1"/>
</dbReference>
<keyword evidence="3 5" id="KW-0732">Signal</keyword>
<feature type="signal peptide" evidence="5">
    <location>
        <begin position="1"/>
        <end position="17"/>
    </location>
</feature>
<evidence type="ECO:0000256" key="4">
    <source>
        <dbReference type="ARBA" id="ARBA00023180"/>
    </source>
</evidence>
<sequence length="436" mass="47967">MRVSNLVSALLLGTAAALAPIEIVGNKFFEENGRQWFMKGVAYQLRPDDPLVDAEQCVRDANLMKTLGTNAIRIYHVDPAANHDGCMAAFDDAGIYTLIDLDTFDSYILPNNPYWNETQFNAYAKVMDTFEKYDNVLGFFIGNEIIALNNQSQVAPFMKAAARDMKAYRDQKGYRKIPVGYSAADIAELRPMLQDYLTCGGKPEDNIDFFGLNSYEWCDPNTYNTSGYTNLQAMAEQFPVPIFFTETGCITGQGPRTWDDQDAIFSQPMVDDWSGAMVYEWIYEENRYGIVSYGPEVSKTITAGDVYDGFTRKGTPIPRSPEFQNLQAKWATITPTGVMKSDYNPTSVSTRDCPKATGGWLVDGNVRLPTLGETFRGSFSSSPTATATASGTSASAAPTESAESSAPERPSGSGTKQIAGMAFGLVGVMIFFTVWM</sequence>
<comment type="function">
    <text evidence="5">Splits internally a 1,3-beta-glucan molecule and transfers the newly generated reducing end (the donor) to the non-reducing end of another 1,3-beta-glucan molecule (the acceptor) forming a 1,3-beta linkage, resulting in the elongation of 1,3-beta-glucan chains in the cell wall.</text>
</comment>
<dbReference type="EMBL" id="PUHP01000108">
    <property type="protein sequence ID" value="TQN73270.1"/>
    <property type="molecule type" value="Genomic_DNA"/>
</dbReference>
<feature type="compositionally biased region" description="Low complexity" evidence="6">
    <location>
        <begin position="377"/>
        <end position="414"/>
    </location>
</feature>
<dbReference type="PANTHER" id="PTHR31468:SF8">
    <property type="entry name" value="1,3-BETA-GLUCANOSYLTRANSFERASE GAS2"/>
    <property type="match status" value="1"/>
</dbReference>
<dbReference type="InterPro" id="IPR017853">
    <property type="entry name" value="GH"/>
</dbReference>
<evidence type="ECO:0000256" key="7">
    <source>
        <dbReference type="SAM" id="Phobius"/>
    </source>
</evidence>
<dbReference type="GO" id="GO:0042124">
    <property type="term" value="F:1,3-beta-glucanosyltransferase activity"/>
    <property type="evidence" value="ECO:0007669"/>
    <property type="project" value="TreeGrafter"/>
</dbReference>
<dbReference type="OrthoDB" id="421038at2759"/>
<protein>
    <recommendedName>
        <fullName evidence="5">1,3-beta-glucanosyltransferase</fullName>
        <ecNumber evidence="5">2.4.1.-</ecNumber>
    </recommendedName>
</protein>
<evidence type="ECO:0000313" key="8">
    <source>
        <dbReference type="EMBL" id="TQN73270.1"/>
    </source>
</evidence>
<keyword evidence="7" id="KW-1133">Transmembrane helix</keyword>
<evidence type="ECO:0000256" key="5">
    <source>
        <dbReference type="RuleBase" id="RU361209"/>
    </source>
</evidence>
<name>A0A5Q4C1P9_9PEZI</name>
<evidence type="ECO:0000256" key="3">
    <source>
        <dbReference type="ARBA" id="ARBA00022729"/>
    </source>
</evidence>
<keyword evidence="9" id="KW-1185">Reference proteome</keyword>
<dbReference type="Gene3D" id="3.20.20.80">
    <property type="entry name" value="Glycosidases"/>
    <property type="match status" value="1"/>
</dbReference>
<keyword evidence="7" id="KW-0812">Transmembrane</keyword>
<dbReference type="SUPFAM" id="SSF51445">
    <property type="entry name" value="(Trans)glycosidases"/>
    <property type="match status" value="1"/>
</dbReference>
<dbReference type="PANTHER" id="PTHR31468">
    <property type="entry name" value="1,3-BETA-GLUCANOSYLTRANSFERASE GAS1"/>
    <property type="match status" value="1"/>
</dbReference>
<keyword evidence="5 7" id="KW-0472">Membrane</keyword>
<dbReference type="GO" id="GO:0031505">
    <property type="term" value="P:fungal-type cell wall organization"/>
    <property type="evidence" value="ECO:0007669"/>
    <property type="project" value="TreeGrafter"/>
</dbReference>
<reference evidence="8 9" key="1">
    <citation type="journal article" date="2019" name="Sci. Rep.">
        <title>Colletotrichum shisoi sp. nov., an anthracnose pathogen of Perilla frutescens in Japan: molecular phylogenetic, morphological and genomic evidence.</title>
        <authorList>
            <person name="Gan P."/>
            <person name="Tsushima A."/>
            <person name="Hiroyama R."/>
            <person name="Narusaka M."/>
            <person name="Takano Y."/>
            <person name="Narusaka Y."/>
            <person name="Kawaradani M."/>
            <person name="Damm U."/>
            <person name="Shirasu K."/>
        </authorList>
    </citation>
    <scope>NUCLEOTIDE SEQUENCE [LARGE SCALE GENOMIC DNA]</scope>
    <source>
        <strain evidence="8 9">PG-2018a</strain>
    </source>
</reference>
<keyword evidence="5" id="KW-0449">Lipoprotein</keyword>
<keyword evidence="4" id="KW-0325">Glycoprotein</keyword>
<dbReference type="InterPro" id="IPR004886">
    <property type="entry name" value="Glucanosyltransferase"/>
</dbReference>
<feature type="transmembrane region" description="Helical" evidence="7">
    <location>
        <begin position="418"/>
        <end position="435"/>
    </location>
</feature>
<dbReference type="EC" id="2.4.1.-" evidence="5"/>
<evidence type="ECO:0000256" key="2">
    <source>
        <dbReference type="ARBA" id="ARBA00007528"/>
    </source>
</evidence>
<dbReference type="GO" id="GO:0005886">
    <property type="term" value="C:plasma membrane"/>
    <property type="evidence" value="ECO:0007669"/>
    <property type="project" value="UniProtKB-SubCell"/>
</dbReference>
<proteinExistence type="inferred from homology"/>